<sequence>MVKRSRVDAFTGEAMVDPPSCDRYQQHLKFRQTLTGGFSSFLFTAKLSPHKDSPTSAGPAEPISSQEPVSFYRIGEAMVDPPSCDRYQQHLKFRQTLTGGFSSFLFTAKLSPHKDSPTSAGPAEPISSQEPDPWHQQDEFDEVMPSLSRPRVPAANSPPCTTSNIRNPNSRLQTLATQLNSSLSASEPPKAWQHQLNNSCSPPALSSSSTVNQIQRPTKTASLVTSSSIATAGGPVSVVQRVGPSKYLSPTNRTSGLLSSSALPKANLVINTSLPGGSGPSIGSNQKPLTQGAPAYRLSCSSTGQRILIQPSEHGRQIRIQQPDNRISNLADEGR</sequence>
<feature type="compositionally biased region" description="Polar residues" evidence="1">
    <location>
        <begin position="210"/>
        <end position="219"/>
    </location>
</feature>
<dbReference type="Proteomes" id="UP000728185">
    <property type="component" value="Unassembled WGS sequence"/>
</dbReference>
<evidence type="ECO:0000313" key="2">
    <source>
        <dbReference type="EMBL" id="KAA0188029.1"/>
    </source>
</evidence>
<accession>A0A8E0RMP8</accession>
<feature type="region of interest" description="Disordered" evidence="1">
    <location>
        <begin position="148"/>
        <end position="219"/>
    </location>
</feature>
<organism evidence="2 3">
    <name type="scientific">Fasciolopsis buskii</name>
    <dbReference type="NCBI Taxonomy" id="27845"/>
    <lineage>
        <taxon>Eukaryota</taxon>
        <taxon>Metazoa</taxon>
        <taxon>Spiralia</taxon>
        <taxon>Lophotrochozoa</taxon>
        <taxon>Platyhelminthes</taxon>
        <taxon>Trematoda</taxon>
        <taxon>Digenea</taxon>
        <taxon>Plagiorchiida</taxon>
        <taxon>Echinostomata</taxon>
        <taxon>Echinostomatoidea</taxon>
        <taxon>Fasciolidae</taxon>
        <taxon>Fasciolopsis</taxon>
    </lineage>
</organism>
<protein>
    <submittedName>
        <fullName evidence="2">Uncharacterized protein</fullName>
    </submittedName>
</protein>
<dbReference type="OrthoDB" id="6262341at2759"/>
<reference evidence="2" key="1">
    <citation type="submission" date="2019-05" db="EMBL/GenBank/DDBJ databases">
        <title>Annotation for the trematode Fasciolopsis buski.</title>
        <authorList>
            <person name="Choi Y.-J."/>
        </authorList>
    </citation>
    <scope>NUCLEOTIDE SEQUENCE</scope>
    <source>
        <strain evidence="2">HT</strain>
        <tissue evidence="2">Whole worm</tissue>
    </source>
</reference>
<feature type="region of interest" description="Disordered" evidence="1">
    <location>
        <begin position="311"/>
        <end position="335"/>
    </location>
</feature>
<gene>
    <name evidence="2" type="ORF">FBUS_02076</name>
</gene>
<dbReference type="AlphaFoldDB" id="A0A8E0RMP8"/>
<proteinExistence type="predicted"/>
<feature type="compositionally biased region" description="Low complexity" evidence="1">
    <location>
        <begin position="196"/>
        <end position="209"/>
    </location>
</feature>
<keyword evidence="3" id="KW-1185">Reference proteome</keyword>
<dbReference type="EMBL" id="LUCM01008707">
    <property type="protein sequence ID" value="KAA0188029.1"/>
    <property type="molecule type" value="Genomic_DNA"/>
</dbReference>
<feature type="compositionally biased region" description="Polar residues" evidence="1">
    <location>
        <begin position="158"/>
        <end position="185"/>
    </location>
</feature>
<feature type="region of interest" description="Disordered" evidence="1">
    <location>
        <begin position="112"/>
        <end position="136"/>
    </location>
</feature>
<evidence type="ECO:0000256" key="1">
    <source>
        <dbReference type="SAM" id="MobiDB-lite"/>
    </source>
</evidence>
<comment type="caution">
    <text evidence="2">The sequence shown here is derived from an EMBL/GenBank/DDBJ whole genome shotgun (WGS) entry which is preliminary data.</text>
</comment>
<name>A0A8E0RMP8_9TREM</name>
<evidence type="ECO:0000313" key="3">
    <source>
        <dbReference type="Proteomes" id="UP000728185"/>
    </source>
</evidence>
<feature type="compositionally biased region" description="Polar residues" evidence="1">
    <location>
        <begin position="319"/>
        <end position="328"/>
    </location>
</feature>